<keyword evidence="3" id="KW-1185">Reference proteome</keyword>
<evidence type="ECO:0008006" key="4">
    <source>
        <dbReference type="Google" id="ProtNLM"/>
    </source>
</evidence>
<keyword evidence="1" id="KW-0812">Transmembrane</keyword>
<dbReference type="AlphaFoldDB" id="A0A250FAU3"/>
<dbReference type="RefSeq" id="WP_095913017.1">
    <property type="nucleotide sequence ID" value="NZ_CAJZEI010000004.1"/>
</dbReference>
<protein>
    <recommendedName>
        <fullName evidence="4">Holin</fullName>
    </recommendedName>
</protein>
<evidence type="ECO:0000313" key="3">
    <source>
        <dbReference type="Proteomes" id="UP000217276"/>
    </source>
</evidence>
<evidence type="ECO:0000256" key="1">
    <source>
        <dbReference type="SAM" id="Phobius"/>
    </source>
</evidence>
<dbReference type="EMBL" id="CP022384">
    <property type="protein sequence ID" value="ATA81096.1"/>
    <property type="molecule type" value="Genomic_DNA"/>
</dbReference>
<proteinExistence type="predicted"/>
<feature type="transmembrane region" description="Helical" evidence="1">
    <location>
        <begin position="33"/>
        <end position="55"/>
    </location>
</feature>
<dbReference type="KEGG" id="clk:CGC53_01360"/>
<organism evidence="2 3">
    <name type="scientific">Capnocytophaga leadbetteri</name>
    <dbReference type="NCBI Taxonomy" id="327575"/>
    <lineage>
        <taxon>Bacteria</taxon>
        <taxon>Pseudomonadati</taxon>
        <taxon>Bacteroidota</taxon>
        <taxon>Flavobacteriia</taxon>
        <taxon>Flavobacteriales</taxon>
        <taxon>Flavobacteriaceae</taxon>
        <taxon>Capnocytophaga</taxon>
    </lineage>
</organism>
<name>A0A250FAU3_9FLAO</name>
<reference evidence="3" key="1">
    <citation type="submission" date="2017-06" db="EMBL/GenBank/DDBJ databases">
        <title>Capnocytophaga spp. assemblies.</title>
        <authorList>
            <person name="Gulvik C.A."/>
        </authorList>
    </citation>
    <scope>NUCLEOTIDE SEQUENCE [LARGE SCALE GENOMIC DNA]</scope>
    <source>
        <strain evidence="3">H6253</strain>
    </source>
</reference>
<sequence>MLEFINKYGSFMLAGAIGVSIKKLRRRMTWSRFFRSCLIAIFTSLCAGVLFLHFLQLPIPVVNALCGVTGVFAESILDEIEDIISHLSDYIDKKLNN</sequence>
<keyword evidence="1" id="KW-1133">Transmembrane helix</keyword>
<dbReference type="Proteomes" id="UP000217276">
    <property type="component" value="Chromosome"/>
</dbReference>
<evidence type="ECO:0000313" key="2">
    <source>
        <dbReference type="EMBL" id="ATA81096.1"/>
    </source>
</evidence>
<accession>A0A250FAU3</accession>
<keyword evidence="1" id="KW-0472">Membrane</keyword>
<gene>
    <name evidence="2" type="ORF">CGC53_01360</name>
</gene>